<dbReference type="EMBL" id="UYRT01032729">
    <property type="protein sequence ID" value="VDK75589.1"/>
    <property type="molecule type" value="Genomic_DNA"/>
</dbReference>
<organism evidence="1 2">
    <name type="scientific">Gongylonema pulchrum</name>
    <dbReference type="NCBI Taxonomy" id="637853"/>
    <lineage>
        <taxon>Eukaryota</taxon>
        <taxon>Metazoa</taxon>
        <taxon>Ecdysozoa</taxon>
        <taxon>Nematoda</taxon>
        <taxon>Chromadorea</taxon>
        <taxon>Rhabditida</taxon>
        <taxon>Spirurina</taxon>
        <taxon>Spiruromorpha</taxon>
        <taxon>Spiruroidea</taxon>
        <taxon>Gongylonematidae</taxon>
        <taxon>Gongylonema</taxon>
    </lineage>
</organism>
<name>A0A3P6SX27_9BILA</name>
<gene>
    <name evidence="1" type="ORF">GPUH_LOCUS9660</name>
</gene>
<dbReference type="Gene3D" id="1.25.10.10">
    <property type="entry name" value="Leucine-rich Repeat Variant"/>
    <property type="match status" value="1"/>
</dbReference>
<protein>
    <submittedName>
        <fullName evidence="1">Uncharacterized protein</fullName>
    </submittedName>
</protein>
<keyword evidence="2" id="KW-1185">Reference proteome</keyword>
<reference evidence="1 2" key="1">
    <citation type="submission" date="2018-11" db="EMBL/GenBank/DDBJ databases">
        <authorList>
            <consortium name="Pathogen Informatics"/>
        </authorList>
    </citation>
    <scope>NUCLEOTIDE SEQUENCE [LARGE SCALE GENOMIC DNA]</scope>
</reference>
<dbReference type="AlphaFoldDB" id="A0A3P6SX27"/>
<evidence type="ECO:0000313" key="1">
    <source>
        <dbReference type="EMBL" id="VDK75589.1"/>
    </source>
</evidence>
<dbReference type="Proteomes" id="UP000271098">
    <property type="component" value="Unassembled WGS sequence"/>
</dbReference>
<proteinExistence type="predicted"/>
<sequence length="132" mass="15201">MRNDAIAVFATLITHKQISADEVFIVHLRELITSLPPLLEKIGCPSRNDSVTCRFSQHDYDDDVAFSHDFLRAFCFLLLQKYVMDECGVVTLEGFKKIIVISVQVHRHVEHFSVIFLVIRYIMSSPGHRYCS</sequence>
<accession>A0A3P6SX27</accession>
<dbReference type="InterPro" id="IPR011989">
    <property type="entry name" value="ARM-like"/>
</dbReference>
<evidence type="ECO:0000313" key="2">
    <source>
        <dbReference type="Proteomes" id="UP000271098"/>
    </source>
</evidence>